<sequence length="192" mass="22217">MNYILQGIPNDIYNSVDACPDANQKWARIKRLMQGSDISKQERHSRLMNEFNKFVVMEGESLTSVYERFSTLINVMDQNDVRPQEISISTKFLNSLQPEWSKYITMTRQKYTLKTTEFDLLFDHLSQFEPHFNASKVKKVARNYDPLSLVANSHAHSLNSHASSSCFCSSQPYYVTHLSSVIDKDDDYQGEI</sequence>
<reference evidence="1" key="1">
    <citation type="journal article" date="2022" name="Int. J. Mol. Sci.">
        <title>Draft Genome of Tanacetum Coccineum: Genomic Comparison of Closely Related Tanacetum-Family Plants.</title>
        <authorList>
            <person name="Yamashiro T."/>
            <person name="Shiraishi A."/>
            <person name="Nakayama K."/>
            <person name="Satake H."/>
        </authorList>
    </citation>
    <scope>NUCLEOTIDE SEQUENCE</scope>
</reference>
<evidence type="ECO:0008006" key="3">
    <source>
        <dbReference type="Google" id="ProtNLM"/>
    </source>
</evidence>
<comment type="caution">
    <text evidence="1">The sequence shown here is derived from an EMBL/GenBank/DDBJ whole genome shotgun (WGS) entry which is preliminary data.</text>
</comment>
<organism evidence="1 2">
    <name type="scientific">Tanacetum coccineum</name>
    <dbReference type="NCBI Taxonomy" id="301880"/>
    <lineage>
        <taxon>Eukaryota</taxon>
        <taxon>Viridiplantae</taxon>
        <taxon>Streptophyta</taxon>
        <taxon>Embryophyta</taxon>
        <taxon>Tracheophyta</taxon>
        <taxon>Spermatophyta</taxon>
        <taxon>Magnoliopsida</taxon>
        <taxon>eudicotyledons</taxon>
        <taxon>Gunneridae</taxon>
        <taxon>Pentapetalae</taxon>
        <taxon>asterids</taxon>
        <taxon>campanulids</taxon>
        <taxon>Asterales</taxon>
        <taxon>Asteraceae</taxon>
        <taxon>Asteroideae</taxon>
        <taxon>Anthemideae</taxon>
        <taxon>Anthemidinae</taxon>
        <taxon>Tanacetum</taxon>
    </lineage>
</organism>
<accession>A0ABQ5BVZ4</accession>
<dbReference type="Proteomes" id="UP001151760">
    <property type="component" value="Unassembled WGS sequence"/>
</dbReference>
<dbReference type="Pfam" id="PF14223">
    <property type="entry name" value="Retrotran_gag_2"/>
    <property type="match status" value="1"/>
</dbReference>
<reference evidence="1" key="2">
    <citation type="submission" date="2022-01" db="EMBL/GenBank/DDBJ databases">
        <authorList>
            <person name="Yamashiro T."/>
            <person name="Shiraishi A."/>
            <person name="Satake H."/>
            <person name="Nakayama K."/>
        </authorList>
    </citation>
    <scope>NUCLEOTIDE SEQUENCE</scope>
</reference>
<keyword evidence="2" id="KW-1185">Reference proteome</keyword>
<gene>
    <name evidence="1" type="ORF">Tco_0876673</name>
</gene>
<proteinExistence type="predicted"/>
<evidence type="ECO:0000313" key="1">
    <source>
        <dbReference type="EMBL" id="GJT17967.1"/>
    </source>
</evidence>
<evidence type="ECO:0000313" key="2">
    <source>
        <dbReference type="Proteomes" id="UP001151760"/>
    </source>
</evidence>
<protein>
    <recommendedName>
        <fullName evidence="3">Gag-Pol polyprotein</fullName>
    </recommendedName>
</protein>
<dbReference type="EMBL" id="BQNB010013602">
    <property type="protein sequence ID" value="GJT17967.1"/>
    <property type="molecule type" value="Genomic_DNA"/>
</dbReference>
<name>A0ABQ5BVZ4_9ASTR</name>